<dbReference type="Proteomes" id="UP000095287">
    <property type="component" value="Unplaced"/>
</dbReference>
<dbReference type="InterPro" id="IPR022559">
    <property type="entry name" value="SUP-1-like"/>
</dbReference>
<dbReference type="Pfam" id="PF10853">
    <property type="entry name" value="DUF2650"/>
    <property type="match status" value="1"/>
</dbReference>
<keyword evidence="1" id="KW-0472">Membrane</keyword>
<feature type="chain" id="PRO_5009314730" evidence="2">
    <location>
        <begin position="21"/>
        <end position="114"/>
    </location>
</feature>
<evidence type="ECO:0000313" key="4">
    <source>
        <dbReference type="WBParaSite" id="L893_g5706.t1"/>
    </source>
</evidence>
<keyword evidence="1" id="KW-1133">Transmembrane helix</keyword>
<protein>
    <submittedName>
        <fullName evidence="4">Uncharacterized protein</fullName>
    </submittedName>
</protein>
<organism evidence="3 4">
    <name type="scientific">Steinernema glaseri</name>
    <dbReference type="NCBI Taxonomy" id="37863"/>
    <lineage>
        <taxon>Eukaryota</taxon>
        <taxon>Metazoa</taxon>
        <taxon>Ecdysozoa</taxon>
        <taxon>Nematoda</taxon>
        <taxon>Chromadorea</taxon>
        <taxon>Rhabditida</taxon>
        <taxon>Tylenchina</taxon>
        <taxon>Panagrolaimomorpha</taxon>
        <taxon>Strongyloidoidea</taxon>
        <taxon>Steinernematidae</taxon>
        <taxon>Steinernema</taxon>
    </lineage>
</organism>
<feature type="transmembrane region" description="Helical" evidence="1">
    <location>
        <begin position="86"/>
        <end position="107"/>
    </location>
</feature>
<dbReference type="PANTHER" id="PTHR34149:SF2">
    <property type="entry name" value="PROTEIN CBG11905"/>
    <property type="match status" value="1"/>
</dbReference>
<accession>A0A1I8AH80</accession>
<keyword evidence="2" id="KW-0732">Signal</keyword>
<evidence type="ECO:0000313" key="3">
    <source>
        <dbReference type="Proteomes" id="UP000095287"/>
    </source>
</evidence>
<dbReference type="AlphaFoldDB" id="A0A1I8AH80"/>
<feature type="signal peptide" evidence="2">
    <location>
        <begin position="1"/>
        <end position="20"/>
    </location>
</feature>
<keyword evidence="3" id="KW-1185">Reference proteome</keyword>
<proteinExistence type="predicted"/>
<evidence type="ECO:0000256" key="1">
    <source>
        <dbReference type="SAM" id="Phobius"/>
    </source>
</evidence>
<name>A0A1I8AH80_9BILA</name>
<dbReference type="PANTHER" id="PTHR34149">
    <property type="entry name" value="PROTEIN CBG11905-RELATED"/>
    <property type="match status" value="1"/>
</dbReference>
<sequence>MLSLRLAACLAVVYFASVSADENIIDELKNYDVLTLKRSALACPLPIVGKSCPESNAVWYFSCCGGYDRENNFLPSSECCFRLQDWVVVSMAILALLSILSCIIGFLRCICCGR</sequence>
<evidence type="ECO:0000256" key="2">
    <source>
        <dbReference type="SAM" id="SignalP"/>
    </source>
</evidence>
<dbReference type="WBParaSite" id="L893_g5706.t1">
    <property type="protein sequence ID" value="L893_g5706.t1"/>
    <property type="gene ID" value="L893_g5706"/>
</dbReference>
<reference evidence="4" key="1">
    <citation type="submission" date="2016-11" db="UniProtKB">
        <authorList>
            <consortium name="WormBaseParasite"/>
        </authorList>
    </citation>
    <scope>IDENTIFICATION</scope>
</reference>
<keyword evidence="1" id="KW-0812">Transmembrane</keyword>